<evidence type="ECO:0000256" key="2">
    <source>
        <dbReference type="SAM" id="MobiDB-lite"/>
    </source>
</evidence>
<reference evidence="4" key="1">
    <citation type="journal article" date="2020" name="Stud. Mycol.">
        <title>101 Dothideomycetes genomes: a test case for predicting lifestyles and emergence of pathogens.</title>
        <authorList>
            <person name="Haridas S."/>
            <person name="Albert R."/>
            <person name="Binder M."/>
            <person name="Bloem J."/>
            <person name="Labutti K."/>
            <person name="Salamov A."/>
            <person name="Andreopoulos B."/>
            <person name="Baker S."/>
            <person name="Barry K."/>
            <person name="Bills G."/>
            <person name="Bluhm B."/>
            <person name="Cannon C."/>
            <person name="Castanera R."/>
            <person name="Culley D."/>
            <person name="Daum C."/>
            <person name="Ezra D."/>
            <person name="Gonzalez J."/>
            <person name="Henrissat B."/>
            <person name="Kuo A."/>
            <person name="Liang C."/>
            <person name="Lipzen A."/>
            <person name="Lutzoni F."/>
            <person name="Magnuson J."/>
            <person name="Mondo S."/>
            <person name="Nolan M."/>
            <person name="Ohm R."/>
            <person name="Pangilinan J."/>
            <person name="Park H.-J."/>
            <person name="Ramirez L."/>
            <person name="Alfaro M."/>
            <person name="Sun H."/>
            <person name="Tritt A."/>
            <person name="Yoshinaga Y."/>
            <person name="Zwiers L.-H."/>
            <person name="Turgeon B."/>
            <person name="Goodwin S."/>
            <person name="Spatafora J."/>
            <person name="Crous P."/>
            <person name="Grigoriev I."/>
        </authorList>
    </citation>
    <scope>NUCLEOTIDE SEQUENCE</scope>
    <source>
        <strain evidence="4">CBS 113979</strain>
    </source>
</reference>
<dbReference type="GO" id="GO:0035556">
    <property type="term" value="P:intracellular signal transduction"/>
    <property type="evidence" value="ECO:0007669"/>
    <property type="project" value="TreeGrafter"/>
</dbReference>
<organism evidence="4 5">
    <name type="scientific">Aulographum hederae CBS 113979</name>
    <dbReference type="NCBI Taxonomy" id="1176131"/>
    <lineage>
        <taxon>Eukaryota</taxon>
        <taxon>Fungi</taxon>
        <taxon>Dikarya</taxon>
        <taxon>Ascomycota</taxon>
        <taxon>Pezizomycotina</taxon>
        <taxon>Dothideomycetes</taxon>
        <taxon>Pleosporomycetidae</taxon>
        <taxon>Aulographales</taxon>
        <taxon>Aulographaceae</taxon>
    </lineage>
</organism>
<dbReference type="PANTHER" id="PTHR10182:SF3">
    <property type="entry name" value="PROTEIN MO25"/>
    <property type="match status" value="1"/>
</dbReference>
<comment type="similarity">
    <text evidence="1">Belongs to the Mo25 family.</text>
</comment>
<dbReference type="EMBL" id="ML977205">
    <property type="protein sequence ID" value="KAF1981191.1"/>
    <property type="molecule type" value="Genomic_DNA"/>
</dbReference>
<keyword evidence="5" id="KW-1185">Reference proteome</keyword>
<dbReference type="InterPro" id="IPR013878">
    <property type="entry name" value="Mo25"/>
</dbReference>
<dbReference type="InterPro" id="IPR011009">
    <property type="entry name" value="Kinase-like_dom_sf"/>
</dbReference>
<dbReference type="SMART" id="SM00220">
    <property type="entry name" value="S_TKc"/>
    <property type="match status" value="1"/>
</dbReference>
<dbReference type="Proteomes" id="UP000800041">
    <property type="component" value="Unassembled WGS sequence"/>
</dbReference>
<dbReference type="GO" id="GO:0005524">
    <property type="term" value="F:ATP binding"/>
    <property type="evidence" value="ECO:0007669"/>
    <property type="project" value="InterPro"/>
</dbReference>
<dbReference type="Gene3D" id="1.10.510.10">
    <property type="entry name" value="Transferase(Phosphotransferase) domain 1"/>
    <property type="match status" value="1"/>
</dbReference>
<dbReference type="PANTHER" id="PTHR10182">
    <property type="entry name" value="CALCIUM-BINDING PROTEIN 39-RELATED"/>
    <property type="match status" value="1"/>
</dbReference>
<dbReference type="InterPro" id="IPR000719">
    <property type="entry name" value="Prot_kinase_dom"/>
</dbReference>
<feature type="domain" description="Protein kinase" evidence="3">
    <location>
        <begin position="53"/>
        <end position="348"/>
    </location>
</feature>
<dbReference type="GO" id="GO:0043539">
    <property type="term" value="F:protein serine/threonine kinase activator activity"/>
    <property type="evidence" value="ECO:0007669"/>
    <property type="project" value="TreeGrafter"/>
</dbReference>
<dbReference type="Pfam" id="PF00069">
    <property type="entry name" value="Pkinase"/>
    <property type="match status" value="1"/>
</dbReference>
<evidence type="ECO:0000313" key="4">
    <source>
        <dbReference type="EMBL" id="KAF1981191.1"/>
    </source>
</evidence>
<name>A0A6G1GJV3_9PEZI</name>
<protein>
    <submittedName>
        <fullName evidence="4">Mo25-domain-containing protein</fullName>
    </submittedName>
</protein>
<dbReference type="PROSITE" id="PS00108">
    <property type="entry name" value="PROTEIN_KINASE_ST"/>
    <property type="match status" value="1"/>
</dbReference>
<dbReference type="SUPFAM" id="SSF56112">
    <property type="entry name" value="Protein kinase-like (PK-like)"/>
    <property type="match status" value="1"/>
</dbReference>
<evidence type="ECO:0000313" key="5">
    <source>
        <dbReference type="Proteomes" id="UP000800041"/>
    </source>
</evidence>
<proteinExistence type="inferred from homology"/>
<feature type="compositionally biased region" description="Basic and acidic residues" evidence="2">
    <location>
        <begin position="1"/>
        <end position="26"/>
    </location>
</feature>
<dbReference type="Pfam" id="PF08569">
    <property type="entry name" value="Mo25"/>
    <property type="match status" value="1"/>
</dbReference>
<evidence type="ECO:0000256" key="1">
    <source>
        <dbReference type="ARBA" id="ARBA00011012"/>
    </source>
</evidence>
<gene>
    <name evidence="4" type="ORF">K402DRAFT_415634</name>
</gene>
<dbReference type="GO" id="GO:0004672">
    <property type="term" value="F:protein kinase activity"/>
    <property type="evidence" value="ECO:0007669"/>
    <property type="project" value="InterPro"/>
</dbReference>
<dbReference type="InterPro" id="IPR011989">
    <property type="entry name" value="ARM-like"/>
</dbReference>
<dbReference type="AlphaFoldDB" id="A0A6G1GJV3"/>
<dbReference type="GO" id="GO:0005737">
    <property type="term" value="C:cytoplasm"/>
    <property type="evidence" value="ECO:0007669"/>
    <property type="project" value="UniProtKB-ARBA"/>
</dbReference>
<dbReference type="Gene3D" id="1.25.10.10">
    <property type="entry name" value="Leucine-rich Repeat Variant"/>
    <property type="match status" value="1"/>
</dbReference>
<dbReference type="Gene3D" id="3.30.200.20">
    <property type="entry name" value="Phosphorylase Kinase, domain 1"/>
    <property type="match status" value="1"/>
</dbReference>
<feature type="region of interest" description="Disordered" evidence="2">
    <location>
        <begin position="1"/>
        <end position="44"/>
    </location>
</feature>
<dbReference type="OrthoDB" id="609103at2759"/>
<accession>A0A6G1GJV3</accession>
<dbReference type="InterPro" id="IPR008271">
    <property type="entry name" value="Ser/Thr_kinase_AS"/>
</dbReference>
<dbReference type="FunFam" id="1.25.10.10:FF:000257">
    <property type="entry name" value="Conidiophore development protein hymA"/>
    <property type="match status" value="1"/>
</dbReference>
<dbReference type="SUPFAM" id="SSF48371">
    <property type="entry name" value="ARM repeat"/>
    <property type="match status" value="1"/>
</dbReference>
<dbReference type="PROSITE" id="PS50011">
    <property type="entry name" value="PROTEIN_KINASE_DOM"/>
    <property type="match status" value="1"/>
</dbReference>
<evidence type="ECO:0000259" key="3">
    <source>
        <dbReference type="PROSITE" id="PS50011"/>
    </source>
</evidence>
<dbReference type="InterPro" id="IPR016024">
    <property type="entry name" value="ARM-type_fold"/>
</dbReference>
<sequence>MAKSTESDYKEKCENSIERLRNEAEQHAASSEDPNPDDLPVSSSEVGVDIGKYKNAIHHRDGLFSNIYQAKAVPDDGIQQAHRLVALKVTTPMAMAQPHDSEREARLLRRIECGQIVKLLETFQQAGGRFVLVFPFMPLTLEEALSKDVLSQRASQACLKDLFLALQHLHALGIIHRDVKPSNILLKSISGPAYLADFGIAWEGSDPASEPAESKITDVGTTSYRAPDLLFGNTTYGNSVDLWAAGCVVAEVVNGSKNTLFDSGELGSDLALIQSIFKSLGTPNLTVWPEAETFPDWGKMMFYEYSPTPWKELLPNASDVALDLVSKLIRYESCTRRSAELVAIMSFLFGRKQKSSMELVRSTNESLQRLITEYNRPTPKAEEDLARYLAQMKLILQGTQEIDVSPTQVYELITHLIQEDLLLHLAKNIHRLPFEARKDTQMIFSSAFRYKNPGNTTAEPPALHIVINSRQGILTALCNGYEHRESAAPCGGILREALKHDAIAALILYNEPGPEGQNMDLGNIDPMVPSSGDGIFWKFFDWIDKGSFEVSADAFNTFREVLTRHKQIVAQYLQTNFDLFFSKYNGMLVQSDSYVTKRQSIKLLGELLLDRANYNVMTAYVDSGDHLKITMKLLLDDRRMINYEGFHVFKVFVANPNKSVSIQRILINNRERLLKFLPNFLNDRTEDDQFTDEKSFLIRQIELLPPAPVPPPTQPTHPTQE</sequence>